<feature type="region of interest" description="Disordered" evidence="1">
    <location>
        <begin position="166"/>
        <end position="185"/>
    </location>
</feature>
<dbReference type="Proteomes" id="UP000585474">
    <property type="component" value="Unassembled WGS sequence"/>
</dbReference>
<protein>
    <recommendedName>
        <fullName evidence="2">Transposase (putative) gypsy type domain-containing protein</fullName>
    </recommendedName>
</protein>
<evidence type="ECO:0000259" key="2">
    <source>
        <dbReference type="Pfam" id="PF04195"/>
    </source>
</evidence>
<evidence type="ECO:0000313" key="3">
    <source>
        <dbReference type="EMBL" id="GFZ16140.1"/>
    </source>
</evidence>
<reference evidence="3 4" key="1">
    <citation type="submission" date="2019-07" db="EMBL/GenBank/DDBJ databases">
        <title>De Novo Assembly of kiwifruit Actinidia rufa.</title>
        <authorList>
            <person name="Sugita-Konishi S."/>
            <person name="Sato K."/>
            <person name="Mori E."/>
            <person name="Abe Y."/>
            <person name="Kisaki G."/>
            <person name="Hamano K."/>
            <person name="Suezawa K."/>
            <person name="Otani M."/>
            <person name="Fukuda T."/>
            <person name="Manabe T."/>
            <person name="Gomi K."/>
            <person name="Tabuchi M."/>
            <person name="Akimitsu K."/>
            <person name="Kataoka I."/>
        </authorList>
    </citation>
    <scope>NUCLEOTIDE SEQUENCE [LARGE SCALE GENOMIC DNA]</scope>
    <source>
        <strain evidence="4">cv. Fuchu</strain>
    </source>
</reference>
<evidence type="ECO:0000313" key="4">
    <source>
        <dbReference type="Proteomes" id="UP000585474"/>
    </source>
</evidence>
<keyword evidence="4" id="KW-1185">Reference proteome</keyword>
<dbReference type="AlphaFoldDB" id="A0A7J0GZ69"/>
<sequence length="185" mass="21129">MTQGKLDRLRESCSFPAVIQIRLPEADDTIVSTRPGEVAFYEVDFQVGLRLPIHPTMRRILAHYNVCPVQLAPNEWRSMVGTLVLWQFKKFDISLNEFRHLFGLFNNPRLDSGWLYFKARPKLTGTMLAIDKFKSSDEYKGAVEGATSSYFGKSFDLCKKKIGILHPNGEDEEEDKDVSDTNPPQ</sequence>
<feature type="domain" description="Transposase (putative) gypsy type" evidence="2">
    <location>
        <begin position="44"/>
        <end position="104"/>
    </location>
</feature>
<dbReference type="Pfam" id="PF04195">
    <property type="entry name" value="Transposase_28"/>
    <property type="match status" value="1"/>
</dbReference>
<gene>
    <name evidence="3" type="ORF">Acr_25g0005490</name>
</gene>
<dbReference type="EMBL" id="BJWL01000025">
    <property type="protein sequence ID" value="GFZ16140.1"/>
    <property type="molecule type" value="Genomic_DNA"/>
</dbReference>
<dbReference type="InterPro" id="IPR007321">
    <property type="entry name" value="Transposase_28"/>
</dbReference>
<proteinExistence type="predicted"/>
<evidence type="ECO:0000256" key="1">
    <source>
        <dbReference type="SAM" id="MobiDB-lite"/>
    </source>
</evidence>
<accession>A0A7J0GZ69</accession>
<name>A0A7J0GZ69_9ERIC</name>
<organism evidence="3 4">
    <name type="scientific">Actinidia rufa</name>
    <dbReference type="NCBI Taxonomy" id="165716"/>
    <lineage>
        <taxon>Eukaryota</taxon>
        <taxon>Viridiplantae</taxon>
        <taxon>Streptophyta</taxon>
        <taxon>Embryophyta</taxon>
        <taxon>Tracheophyta</taxon>
        <taxon>Spermatophyta</taxon>
        <taxon>Magnoliopsida</taxon>
        <taxon>eudicotyledons</taxon>
        <taxon>Gunneridae</taxon>
        <taxon>Pentapetalae</taxon>
        <taxon>asterids</taxon>
        <taxon>Ericales</taxon>
        <taxon>Actinidiaceae</taxon>
        <taxon>Actinidia</taxon>
    </lineage>
</organism>
<dbReference type="OrthoDB" id="1750978at2759"/>
<comment type="caution">
    <text evidence="3">The sequence shown here is derived from an EMBL/GenBank/DDBJ whole genome shotgun (WGS) entry which is preliminary data.</text>
</comment>